<dbReference type="OrthoDB" id="432996at2759"/>
<evidence type="ECO:0000313" key="4">
    <source>
        <dbReference type="EMBL" id="CAL4776161.1"/>
    </source>
</evidence>
<keyword evidence="4" id="KW-0418">Kinase</keyword>
<dbReference type="InterPro" id="IPR011010">
    <property type="entry name" value="DNA_brk_join_enz"/>
</dbReference>
<dbReference type="GO" id="GO:0003677">
    <property type="term" value="F:DNA binding"/>
    <property type="evidence" value="ECO:0007669"/>
    <property type="project" value="InterPro"/>
</dbReference>
<dbReference type="AlphaFoldDB" id="A0A9P1FTC5"/>
<dbReference type="EMBL" id="CAMXCT010001307">
    <property type="protein sequence ID" value="CAI3988849.1"/>
    <property type="molecule type" value="Genomic_DNA"/>
</dbReference>
<evidence type="ECO:0000313" key="3">
    <source>
        <dbReference type="EMBL" id="CAL1142224.1"/>
    </source>
</evidence>
<dbReference type="EMBL" id="CAMXCT020001307">
    <property type="protein sequence ID" value="CAL1142224.1"/>
    <property type="molecule type" value="Genomic_DNA"/>
</dbReference>
<sequence length="975" mass="109133">MVEYDEQGERFKAFRDVCRECKEYGFADWPHEGPQTTLHVLKFMQKNGGSPKLWLQVWSRHKGVHEGDRVMHEMRALVDCLEQGGCYDQLNLASLASFECLARRIQSIVDAYNAGSAASPDWGAARIITGYQGPEDVVMPSLRSWAAKRGKEEVELAAARTKIREHRRLIAPAEEAAAAAVADGSLPSGGAPTKPKRKAKAKTGPESGAQPLNPLSVALNQWGAPDLILVQGWSRKCRLRETEREAVFALNWMAGKHDFLHGTEEAPDLLQAEVLQRIHVLATEAGELGSLEHVPAPEAALRELLKGRSDYQQPDIPVALAPYRLERVSLPTSLHGLPQAEELLPDDTRRYLQGEELMLKDGAIEDAPRPYWDPVLAKSQKHYKEFIRKLDSIGMLQYTPKNEAFVDELQAMNIHILSDVKELDQHFGSSGLLLHPGEVSGDKTKALGTILDGKLLHKDLWVPRLWGKWSFEESILILEARAAVKALRRVAMSVFGNHVRQLFLFDNMSLVLALERSRSSSSLASSAMSPKRVRVLKPPLVPQSQNSGSKCRVLKPGKMNASQVTKTKMRALKANPLEKRFKRTIPLPKVVKLEDAHLDMNININKMAKTSGSVSSSSDSSSEPEMSGTRKRRLAGRAKYRRKHYVDLLMEGKGPGDLSPLERRAVGSATEKMYLKELRSFLDSTKPAVFNPDNPEQVDQCLVQHMNQQFLDGHQAFGGDRLIASFLHHYPQFSRVGVKRIPRALRALRGWRKLCPGRSRVPYPLAIWTGLASLMIGMGFSDMAIFTMIALSTYARPSELLKMKVFSLVRPVTGLTASWSVLICPEELGEPSKIGEFDVSVLLDSPYLSSWISKVLPVFKEQDPTQNLWQFNYSQYLSVFKKCASQLGLEVTPYHARHSGPSIDRVKHHRSQLEVQKRGQWKSTKSVHRYEKAARLARSWELVNQKAKDYCLSCESDFTGIVLGHKKPPSTTCLA</sequence>
<dbReference type="SUPFAM" id="SSF56349">
    <property type="entry name" value="DNA breaking-rejoining enzymes"/>
    <property type="match status" value="1"/>
</dbReference>
<comment type="caution">
    <text evidence="2">The sequence shown here is derived from an EMBL/GenBank/DDBJ whole genome shotgun (WGS) entry which is preliminary data.</text>
</comment>
<dbReference type="Proteomes" id="UP001152797">
    <property type="component" value="Unassembled WGS sequence"/>
</dbReference>
<organism evidence="2">
    <name type="scientific">Cladocopium goreaui</name>
    <dbReference type="NCBI Taxonomy" id="2562237"/>
    <lineage>
        <taxon>Eukaryota</taxon>
        <taxon>Sar</taxon>
        <taxon>Alveolata</taxon>
        <taxon>Dinophyceae</taxon>
        <taxon>Suessiales</taxon>
        <taxon>Symbiodiniaceae</taxon>
        <taxon>Cladocopium</taxon>
    </lineage>
</organism>
<keyword evidence="5" id="KW-1185">Reference proteome</keyword>
<feature type="non-terminal residue" evidence="2">
    <location>
        <position position="1"/>
    </location>
</feature>
<reference evidence="2" key="1">
    <citation type="submission" date="2022-10" db="EMBL/GenBank/DDBJ databases">
        <authorList>
            <person name="Chen Y."/>
            <person name="Dougan E. K."/>
            <person name="Chan C."/>
            <person name="Rhodes N."/>
            <person name="Thang M."/>
        </authorList>
    </citation>
    <scope>NUCLEOTIDE SEQUENCE</scope>
</reference>
<gene>
    <name evidence="2" type="ORF">C1SCF055_LOCUS15969</name>
</gene>
<name>A0A9P1FTC5_9DINO</name>
<reference evidence="3" key="2">
    <citation type="submission" date="2024-04" db="EMBL/GenBank/DDBJ databases">
        <authorList>
            <person name="Chen Y."/>
            <person name="Shah S."/>
            <person name="Dougan E. K."/>
            <person name="Thang M."/>
            <person name="Chan C."/>
        </authorList>
    </citation>
    <scope>NUCLEOTIDE SEQUENCE [LARGE SCALE GENOMIC DNA]</scope>
</reference>
<dbReference type="EMBL" id="CAMXCT030001307">
    <property type="protein sequence ID" value="CAL4776161.1"/>
    <property type="molecule type" value="Genomic_DNA"/>
</dbReference>
<evidence type="ECO:0000313" key="2">
    <source>
        <dbReference type="EMBL" id="CAI3988849.1"/>
    </source>
</evidence>
<evidence type="ECO:0000256" key="1">
    <source>
        <dbReference type="SAM" id="MobiDB-lite"/>
    </source>
</evidence>
<protein>
    <submittedName>
        <fullName evidence="4">Protein kinase domain-containing protein</fullName>
    </submittedName>
</protein>
<accession>A0A9P1FTC5</accession>
<keyword evidence="4" id="KW-0808">Transferase</keyword>
<feature type="region of interest" description="Disordered" evidence="1">
    <location>
        <begin position="609"/>
        <end position="636"/>
    </location>
</feature>
<proteinExistence type="predicted"/>
<evidence type="ECO:0000313" key="5">
    <source>
        <dbReference type="Proteomes" id="UP001152797"/>
    </source>
</evidence>
<feature type="compositionally biased region" description="Low complexity" evidence="1">
    <location>
        <begin position="611"/>
        <end position="621"/>
    </location>
</feature>
<dbReference type="GO" id="GO:0016301">
    <property type="term" value="F:kinase activity"/>
    <property type="evidence" value="ECO:0007669"/>
    <property type="project" value="UniProtKB-KW"/>
</dbReference>
<feature type="region of interest" description="Disordered" evidence="1">
    <location>
        <begin position="181"/>
        <end position="212"/>
    </location>
</feature>